<dbReference type="Pfam" id="PF00646">
    <property type="entry name" value="F-box"/>
    <property type="match status" value="1"/>
</dbReference>
<dbReference type="InParanoid" id="A0A3N4L7A3"/>
<organism evidence="2 3">
    <name type="scientific">Morchella conica CCBAS932</name>
    <dbReference type="NCBI Taxonomy" id="1392247"/>
    <lineage>
        <taxon>Eukaryota</taxon>
        <taxon>Fungi</taxon>
        <taxon>Dikarya</taxon>
        <taxon>Ascomycota</taxon>
        <taxon>Pezizomycotina</taxon>
        <taxon>Pezizomycetes</taxon>
        <taxon>Pezizales</taxon>
        <taxon>Morchellaceae</taxon>
        <taxon>Morchella</taxon>
    </lineage>
</organism>
<reference evidence="2 3" key="1">
    <citation type="journal article" date="2018" name="Nat. Ecol. Evol.">
        <title>Pezizomycetes genomes reveal the molecular basis of ectomycorrhizal truffle lifestyle.</title>
        <authorList>
            <person name="Murat C."/>
            <person name="Payen T."/>
            <person name="Noel B."/>
            <person name="Kuo A."/>
            <person name="Morin E."/>
            <person name="Chen J."/>
            <person name="Kohler A."/>
            <person name="Krizsan K."/>
            <person name="Balestrini R."/>
            <person name="Da Silva C."/>
            <person name="Montanini B."/>
            <person name="Hainaut M."/>
            <person name="Levati E."/>
            <person name="Barry K.W."/>
            <person name="Belfiori B."/>
            <person name="Cichocki N."/>
            <person name="Clum A."/>
            <person name="Dockter R.B."/>
            <person name="Fauchery L."/>
            <person name="Guy J."/>
            <person name="Iotti M."/>
            <person name="Le Tacon F."/>
            <person name="Lindquist E.A."/>
            <person name="Lipzen A."/>
            <person name="Malagnac F."/>
            <person name="Mello A."/>
            <person name="Molinier V."/>
            <person name="Miyauchi S."/>
            <person name="Poulain J."/>
            <person name="Riccioni C."/>
            <person name="Rubini A."/>
            <person name="Sitrit Y."/>
            <person name="Splivallo R."/>
            <person name="Traeger S."/>
            <person name="Wang M."/>
            <person name="Zifcakova L."/>
            <person name="Wipf D."/>
            <person name="Zambonelli A."/>
            <person name="Paolocci F."/>
            <person name="Nowrousian M."/>
            <person name="Ottonello S."/>
            <person name="Baldrian P."/>
            <person name="Spatafora J.W."/>
            <person name="Henrissat B."/>
            <person name="Nagy L.G."/>
            <person name="Aury J.M."/>
            <person name="Wincker P."/>
            <person name="Grigoriev I.V."/>
            <person name="Bonfante P."/>
            <person name="Martin F.M."/>
        </authorList>
    </citation>
    <scope>NUCLEOTIDE SEQUENCE [LARGE SCALE GENOMIC DNA]</scope>
    <source>
        <strain evidence="2 3">CCBAS932</strain>
    </source>
</reference>
<dbReference type="InterPro" id="IPR036047">
    <property type="entry name" value="F-box-like_dom_sf"/>
</dbReference>
<dbReference type="Proteomes" id="UP000277580">
    <property type="component" value="Unassembled WGS sequence"/>
</dbReference>
<name>A0A3N4L7A3_9PEZI</name>
<dbReference type="InterPro" id="IPR001810">
    <property type="entry name" value="F-box_dom"/>
</dbReference>
<evidence type="ECO:0000313" key="3">
    <source>
        <dbReference type="Proteomes" id="UP000277580"/>
    </source>
</evidence>
<proteinExistence type="predicted"/>
<dbReference type="OrthoDB" id="3919924at2759"/>
<sequence length="515" mass="58191">MATSLTDPSLFTLFQAAPPTTRQAFLDSLALLFHPADWHQLHTLLTARSYHLDLLPLLPLEITIQILRLLPLHETVLARRVSRRWNTLLRSPDVCRSLTRHFFPADTDTETRPQDPAHRFENLASRRLAFLRHRPAAIDEFVADPAESGLEDQFSVDIDFERCRMAAWTRGENSIVVRDLLCASAPAAFPKTYMDNHGPIGEVSLSQSIVAAVSTTMGVCQVWELATGDTHSFKLPSAVVATMHSDGSVTGILLHRRNLEYQLVVHSTATRKTRCIDIACAEQYNGNQLIVHEASNRVVHVRFFVDGKLDIELTSWSIDTGKFIEKSTQRIPSAREVRKFWPMGKGRWVINANLGFSADYMNIMHRELDLTKPGLNIVPKPYEVSISKLYRANEEEPYWVEELGTSGSMTWTITHNRLDDSYGEDLLAGLIWEEGNLEVRAIDFPPAYNKNSTLPRGQVVAPYYFDPYNRFMLWGSCPGGFGALDGGDMRDGRGIESCAFIVERYYGIHERPETV</sequence>
<evidence type="ECO:0000259" key="1">
    <source>
        <dbReference type="PROSITE" id="PS50181"/>
    </source>
</evidence>
<dbReference type="EMBL" id="ML119105">
    <property type="protein sequence ID" value="RPB17668.1"/>
    <property type="molecule type" value="Genomic_DNA"/>
</dbReference>
<dbReference type="STRING" id="1392247.A0A3N4L7A3"/>
<accession>A0A3N4L7A3</accession>
<dbReference type="Gene3D" id="1.20.1280.50">
    <property type="match status" value="1"/>
</dbReference>
<feature type="domain" description="F-box" evidence="1">
    <location>
        <begin position="52"/>
        <end position="98"/>
    </location>
</feature>
<protein>
    <recommendedName>
        <fullName evidence="1">F-box domain-containing protein</fullName>
    </recommendedName>
</protein>
<dbReference type="SUPFAM" id="SSF81383">
    <property type="entry name" value="F-box domain"/>
    <property type="match status" value="1"/>
</dbReference>
<dbReference type="SMART" id="SM00256">
    <property type="entry name" value="FBOX"/>
    <property type="match status" value="1"/>
</dbReference>
<evidence type="ECO:0000313" key="2">
    <source>
        <dbReference type="EMBL" id="RPB17668.1"/>
    </source>
</evidence>
<gene>
    <name evidence="2" type="ORF">P167DRAFT_531200</name>
</gene>
<keyword evidence="3" id="KW-1185">Reference proteome</keyword>
<dbReference type="AlphaFoldDB" id="A0A3N4L7A3"/>
<dbReference type="PROSITE" id="PS50181">
    <property type="entry name" value="FBOX"/>
    <property type="match status" value="1"/>
</dbReference>